<dbReference type="Proteomes" id="UP000821895">
    <property type="component" value="Segment"/>
</dbReference>
<gene>
    <name evidence="1" type="primary">39</name>
    <name evidence="1" type="ORF">SEA_CLAWZ_39</name>
</gene>
<reference evidence="1" key="1">
    <citation type="submission" date="2020-05" db="EMBL/GenBank/DDBJ databases">
        <authorList>
            <person name="Conneilly E.M."/>
            <person name="Corace M.L."/>
            <person name="Daly D."/>
            <person name="Dejene M.A."/>
            <person name="Deng Y."/>
            <person name="Kelly J.M."/>
            <person name="Masiello C.S."/>
            <person name="McDonough D."/>
            <person name="Musser E."/>
            <person name="Pecorale A.L."/>
            <person name="Ray R.F."/>
            <person name="Regan I.M."/>
            <person name="Shedd N.A."/>
            <person name="Tatone J.R."/>
            <person name="Tocci C.W."/>
            <person name="Zarate C.M."/>
            <person name="Whitefleet-Smith J.L."/>
            <person name="Garlena R.A."/>
            <person name="Russell D.A."/>
            <person name="Pope W.H."/>
            <person name="Jacobs-Sera D."/>
            <person name="Hatfull G.F."/>
        </authorList>
    </citation>
    <scope>NUCLEOTIDE SEQUENCE</scope>
</reference>
<organism evidence="1 2">
    <name type="scientific">Gordonia phage Clawz</name>
    <dbReference type="NCBI Taxonomy" id="2743910"/>
    <lineage>
        <taxon>Viruses</taxon>
        <taxon>Duplodnaviria</taxon>
        <taxon>Heunggongvirae</taxon>
        <taxon>Uroviricota</taxon>
        <taxon>Caudoviricetes</taxon>
        <taxon>Clawzvirus</taxon>
        <taxon>Clawzvirus clawz</taxon>
    </lineage>
</organism>
<dbReference type="KEGG" id="vg:77951795"/>
<evidence type="ECO:0000313" key="1">
    <source>
        <dbReference type="EMBL" id="QKY79951.1"/>
    </source>
</evidence>
<dbReference type="RefSeq" id="YP_010675468.1">
    <property type="nucleotide sequence ID" value="NC_071004.1"/>
</dbReference>
<proteinExistence type="predicted"/>
<accession>A0AAE7F814</accession>
<sequence>MTVKITKTQREAVAETVRLLHQIGAGELADDVETRVHLASLPKVTAPEYDDEW</sequence>
<protein>
    <submittedName>
        <fullName evidence="1">Uncharacterized protein</fullName>
    </submittedName>
</protein>
<evidence type="ECO:0000313" key="2">
    <source>
        <dbReference type="Proteomes" id="UP000821895"/>
    </source>
</evidence>
<keyword evidence="2" id="KW-1185">Reference proteome</keyword>
<name>A0AAE7F814_9CAUD</name>
<dbReference type="GeneID" id="77951795"/>
<dbReference type="EMBL" id="MT498058">
    <property type="protein sequence ID" value="QKY79951.1"/>
    <property type="molecule type" value="Genomic_DNA"/>
</dbReference>